<accession>A0A9P0KAZ2</accession>
<evidence type="ECO:0000313" key="2">
    <source>
        <dbReference type="Proteomes" id="UP001152888"/>
    </source>
</evidence>
<gene>
    <name evidence="1" type="ORF">ACAOBT_LOCUS9539</name>
</gene>
<dbReference type="Proteomes" id="UP001152888">
    <property type="component" value="Unassembled WGS sequence"/>
</dbReference>
<organism evidence="1 2">
    <name type="scientific">Acanthoscelides obtectus</name>
    <name type="common">Bean weevil</name>
    <name type="synonym">Bruchus obtectus</name>
    <dbReference type="NCBI Taxonomy" id="200917"/>
    <lineage>
        <taxon>Eukaryota</taxon>
        <taxon>Metazoa</taxon>
        <taxon>Ecdysozoa</taxon>
        <taxon>Arthropoda</taxon>
        <taxon>Hexapoda</taxon>
        <taxon>Insecta</taxon>
        <taxon>Pterygota</taxon>
        <taxon>Neoptera</taxon>
        <taxon>Endopterygota</taxon>
        <taxon>Coleoptera</taxon>
        <taxon>Polyphaga</taxon>
        <taxon>Cucujiformia</taxon>
        <taxon>Chrysomeloidea</taxon>
        <taxon>Chrysomelidae</taxon>
        <taxon>Bruchinae</taxon>
        <taxon>Bruchini</taxon>
        <taxon>Acanthoscelides</taxon>
    </lineage>
</organism>
<dbReference type="AlphaFoldDB" id="A0A9P0KAZ2"/>
<comment type="caution">
    <text evidence="1">The sequence shown here is derived from an EMBL/GenBank/DDBJ whole genome shotgun (WGS) entry which is preliminary data.</text>
</comment>
<name>A0A9P0KAZ2_ACAOB</name>
<sequence length="38" mass="4590">MAILKIKRKRARRAINVENLFAKIKPARRRYLCISYVE</sequence>
<protein>
    <submittedName>
        <fullName evidence="1">Uncharacterized protein</fullName>
    </submittedName>
</protein>
<keyword evidence="2" id="KW-1185">Reference proteome</keyword>
<dbReference type="EMBL" id="CAKOFQ010006788">
    <property type="protein sequence ID" value="CAH1971666.1"/>
    <property type="molecule type" value="Genomic_DNA"/>
</dbReference>
<reference evidence="1" key="1">
    <citation type="submission" date="2022-03" db="EMBL/GenBank/DDBJ databases">
        <authorList>
            <person name="Sayadi A."/>
        </authorList>
    </citation>
    <scope>NUCLEOTIDE SEQUENCE</scope>
</reference>
<proteinExistence type="predicted"/>
<evidence type="ECO:0000313" key="1">
    <source>
        <dbReference type="EMBL" id="CAH1971666.1"/>
    </source>
</evidence>